<evidence type="ECO:0000256" key="2">
    <source>
        <dbReference type="ARBA" id="ARBA00023027"/>
    </source>
</evidence>
<dbReference type="InterPro" id="IPR008927">
    <property type="entry name" value="6-PGluconate_DH-like_C_sf"/>
</dbReference>
<reference evidence="6 7" key="1">
    <citation type="submission" date="2018-12" db="EMBL/GenBank/DDBJ databases">
        <title>Bacillus chawlae sp. nov., Bacillus glennii sp. nov., and Bacillus saganii sp. nov. Isolated from the Vehicle Assembly Building at Kennedy Space Center where the Viking Spacecraft were Assembled.</title>
        <authorList>
            <person name="Seuylemezian A."/>
            <person name="Vaishampayan P."/>
        </authorList>
    </citation>
    <scope>NUCLEOTIDE SEQUENCE [LARGE SCALE GENOMIC DNA]</scope>
    <source>
        <strain evidence="6 7">L5</strain>
    </source>
</reference>
<organism evidence="6 7">
    <name type="scientific">Peribacillus cavernae</name>
    <dbReference type="NCBI Taxonomy" id="1674310"/>
    <lineage>
        <taxon>Bacteria</taxon>
        <taxon>Bacillati</taxon>
        <taxon>Bacillota</taxon>
        <taxon>Bacilli</taxon>
        <taxon>Bacillales</taxon>
        <taxon>Bacillaceae</taxon>
        <taxon>Peribacillus</taxon>
    </lineage>
</organism>
<proteinExistence type="predicted"/>
<comment type="catalytic activity">
    <reaction evidence="3">
        <text>D-mannitol 1-phosphate + NAD(+) = beta-D-fructose 6-phosphate + NADH + H(+)</text>
        <dbReference type="Rhea" id="RHEA:19661"/>
        <dbReference type="ChEBI" id="CHEBI:15378"/>
        <dbReference type="ChEBI" id="CHEBI:57540"/>
        <dbReference type="ChEBI" id="CHEBI:57634"/>
        <dbReference type="ChEBI" id="CHEBI:57945"/>
        <dbReference type="ChEBI" id="CHEBI:61381"/>
        <dbReference type="EC" id="1.1.1.17"/>
    </reaction>
</comment>
<dbReference type="OrthoDB" id="9768714at2"/>
<sequence>MKRLSKQWFTEHKHMDQLPERIIQFGEGNFLRGFVDWMVHQMNKQGLFNGRIVAIQPTPHGKVVPKLNAQDGLYTVALRGMENGEIIDEVEVVSSISRGINPYNDWQEVLKVAENKDIRFVFSNTTEAGLSYSAEEYKTEVSPLSFPGKLTAFLYHRYKVMNGAPDAGMKIFPCELLEDNGSLLRAIVLKIADDWKLPKLFTEWVQESNQFCNTLVDRIVTGYPKDHIDEYRTRLGYEDELITVGEPYHLFAIEADEETANTIPFHKAGLNVFWSDVRPFRDIKVRILNGAHTMMFAAGYLSGKKTVHEVMEDQLLREYVHRGIYTEILPVIKINETQSKAFADSVIERFSNPFNQHFLSDIGLNATFKYKSRLLPTLEDRILQEKKLPEIVTFSLAALIAYYQPERMQGSSQIIRDQPEVIELFMKSWSDLNNGNESIENLVKTILANQSIWGTDLNEIPDLPETVCHNLSAIVKSGMENAIAMSIEKED</sequence>
<name>A0A3S0U241_9BACI</name>
<dbReference type="SUPFAM" id="SSF48179">
    <property type="entry name" value="6-phosphogluconate dehydrogenase C-terminal domain-like"/>
    <property type="match status" value="1"/>
</dbReference>
<evidence type="ECO:0000259" key="5">
    <source>
        <dbReference type="Pfam" id="PF08125"/>
    </source>
</evidence>
<protein>
    <submittedName>
        <fullName evidence="6">Tagaturonate reductase</fullName>
    </submittedName>
</protein>
<dbReference type="GO" id="GO:0019592">
    <property type="term" value="P:mannitol catabolic process"/>
    <property type="evidence" value="ECO:0007669"/>
    <property type="project" value="TreeGrafter"/>
</dbReference>
<dbReference type="PANTHER" id="PTHR30524:SF0">
    <property type="entry name" value="ALTRONATE OXIDOREDUCTASE-RELATED"/>
    <property type="match status" value="1"/>
</dbReference>
<dbReference type="InterPro" id="IPR036291">
    <property type="entry name" value="NAD(P)-bd_dom_sf"/>
</dbReference>
<dbReference type="GO" id="GO:0008926">
    <property type="term" value="F:mannitol-1-phosphate 5-dehydrogenase activity"/>
    <property type="evidence" value="ECO:0007669"/>
    <property type="project" value="UniProtKB-EC"/>
</dbReference>
<dbReference type="RefSeq" id="WP_126863183.1">
    <property type="nucleotide sequence ID" value="NZ_JAUSTX010000021.1"/>
</dbReference>
<dbReference type="PANTHER" id="PTHR30524">
    <property type="entry name" value="MANNITOL-1-PHOSPHATE 5-DEHYDROGENASE"/>
    <property type="match status" value="1"/>
</dbReference>
<dbReference type="GO" id="GO:0005829">
    <property type="term" value="C:cytosol"/>
    <property type="evidence" value="ECO:0007669"/>
    <property type="project" value="TreeGrafter"/>
</dbReference>
<dbReference type="SUPFAM" id="SSF51735">
    <property type="entry name" value="NAD(P)-binding Rossmann-fold domains"/>
    <property type="match status" value="1"/>
</dbReference>
<evidence type="ECO:0000313" key="7">
    <source>
        <dbReference type="Proteomes" id="UP000267430"/>
    </source>
</evidence>
<dbReference type="AlphaFoldDB" id="A0A3S0U241"/>
<dbReference type="InterPro" id="IPR013118">
    <property type="entry name" value="Mannitol_DH_C"/>
</dbReference>
<gene>
    <name evidence="6" type="ORF">ELQ35_01950</name>
</gene>
<dbReference type="Gene3D" id="3.40.50.720">
    <property type="entry name" value="NAD(P)-binding Rossmann-like Domain"/>
    <property type="match status" value="1"/>
</dbReference>
<feature type="domain" description="Mannitol dehydrogenase N-terminal" evidence="4">
    <location>
        <begin position="20"/>
        <end position="263"/>
    </location>
</feature>
<dbReference type="Gene3D" id="1.10.1040.10">
    <property type="entry name" value="N-(1-d-carboxylethyl)-l-norvaline Dehydrogenase, domain 2"/>
    <property type="match status" value="1"/>
</dbReference>
<evidence type="ECO:0000259" key="4">
    <source>
        <dbReference type="Pfam" id="PF01232"/>
    </source>
</evidence>
<evidence type="ECO:0000256" key="1">
    <source>
        <dbReference type="ARBA" id="ARBA00023002"/>
    </source>
</evidence>
<dbReference type="Pfam" id="PF01232">
    <property type="entry name" value="Mannitol_dh"/>
    <property type="match status" value="1"/>
</dbReference>
<dbReference type="Proteomes" id="UP000267430">
    <property type="component" value="Unassembled WGS sequence"/>
</dbReference>
<keyword evidence="1" id="KW-0560">Oxidoreductase</keyword>
<accession>A0A3S0U241</accession>
<feature type="domain" description="Mannitol dehydrogenase C-terminal" evidence="5">
    <location>
        <begin position="276"/>
        <end position="474"/>
    </location>
</feature>
<evidence type="ECO:0000256" key="3">
    <source>
        <dbReference type="ARBA" id="ARBA00048615"/>
    </source>
</evidence>
<keyword evidence="7" id="KW-1185">Reference proteome</keyword>
<dbReference type="InterPro" id="IPR013131">
    <property type="entry name" value="Mannitol_DH_N"/>
</dbReference>
<dbReference type="Pfam" id="PF08125">
    <property type="entry name" value="Mannitol_dh_C"/>
    <property type="match status" value="1"/>
</dbReference>
<evidence type="ECO:0000313" key="6">
    <source>
        <dbReference type="EMBL" id="RUQ32423.1"/>
    </source>
</evidence>
<keyword evidence="2" id="KW-0520">NAD</keyword>
<dbReference type="NCBIfam" id="NF002969">
    <property type="entry name" value="PRK03643.1"/>
    <property type="match status" value="1"/>
</dbReference>
<comment type="caution">
    <text evidence="6">The sequence shown here is derived from an EMBL/GenBank/DDBJ whole genome shotgun (WGS) entry which is preliminary data.</text>
</comment>
<dbReference type="EMBL" id="RYZZ01000002">
    <property type="protein sequence ID" value="RUQ32423.1"/>
    <property type="molecule type" value="Genomic_DNA"/>
</dbReference>
<dbReference type="InterPro" id="IPR013328">
    <property type="entry name" value="6PGD_dom2"/>
</dbReference>